<dbReference type="Proteomes" id="UP000249134">
    <property type="component" value="Chromosome 1"/>
</dbReference>
<evidence type="ECO:0000313" key="2">
    <source>
        <dbReference type="EMBL" id="SQI57751.1"/>
    </source>
</evidence>
<reference evidence="2 3" key="1">
    <citation type="submission" date="2018-06" db="EMBL/GenBank/DDBJ databases">
        <authorList>
            <consortium name="Pathogen Informatics"/>
            <person name="Doyle S."/>
        </authorList>
    </citation>
    <scope>NUCLEOTIDE SEQUENCE [LARGE SCALE GENOMIC DNA]</scope>
    <source>
        <strain evidence="2 3">NCTC4824</strain>
    </source>
</reference>
<evidence type="ECO:0000256" key="1">
    <source>
        <dbReference type="SAM" id="Phobius"/>
    </source>
</evidence>
<feature type="transmembrane region" description="Helical" evidence="1">
    <location>
        <begin position="152"/>
        <end position="180"/>
    </location>
</feature>
<accession>A0A2X4W3L3</accession>
<proteinExistence type="predicted"/>
<dbReference type="KEGG" id="blen:NCTC4824_02131"/>
<dbReference type="NCBIfam" id="TIGR02357">
    <property type="entry name" value="ECF_ThiT_YuaJ"/>
    <property type="match status" value="1"/>
</dbReference>
<keyword evidence="1" id="KW-0472">Membrane</keyword>
<keyword evidence="3" id="KW-1185">Reference proteome</keyword>
<dbReference type="Pfam" id="PF09515">
    <property type="entry name" value="Thia_YuaJ"/>
    <property type="match status" value="1"/>
</dbReference>
<dbReference type="GO" id="GO:0015234">
    <property type="term" value="F:thiamine transmembrane transporter activity"/>
    <property type="evidence" value="ECO:0007669"/>
    <property type="project" value="InterPro"/>
</dbReference>
<dbReference type="RefSeq" id="WP_066138268.1">
    <property type="nucleotide sequence ID" value="NZ_CBCSGM010000001.1"/>
</dbReference>
<dbReference type="AlphaFoldDB" id="A0A2X4W3L3"/>
<feature type="transmembrane region" description="Helical" evidence="1">
    <location>
        <begin position="112"/>
        <end position="140"/>
    </location>
</feature>
<dbReference type="EMBL" id="LS483476">
    <property type="protein sequence ID" value="SQI57751.1"/>
    <property type="molecule type" value="Genomic_DNA"/>
</dbReference>
<feature type="transmembrane region" description="Helical" evidence="1">
    <location>
        <begin position="81"/>
        <end position="100"/>
    </location>
</feature>
<name>A0A2X4W3L3_LEDLE</name>
<dbReference type="Gene3D" id="1.10.1760.20">
    <property type="match status" value="1"/>
</dbReference>
<gene>
    <name evidence="2" type="primary">thiT</name>
    <name evidence="2" type="ORF">NCTC4824_02131</name>
</gene>
<dbReference type="InterPro" id="IPR012651">
    <property type="entry name" value="Thia_Transptr_ThiT"/>
</dbReference>
<dbReference type="STRING" id="1348624.GCA_001591545_01192"/>
<keyword evidence="1" id="KW-0812">Transmembrane</keyword>
<keyword evidence="1" id="KW-1133">Transmembrane helix</keyword>
<evidence type="ECO:0000313" key="3">
    <source>
        <dbReference type="Proteomes" id="UP000249134"/>
    </source>
</evidence>
<protein>
    <submittedName>
        <fullName evidence="2">Putative proton-coupled thiamine transporter YuaJ</fullName>
    </submittedName>
</protein>
<organism evidence="2 3">
    <name type="scientific">Lederbergia lenta</name>
    <name type="common">Bacillus lentus</name>
    <dbReference type="NCBI Taxonomy" id="1467"/>
    <lineage>
        <taxon>Bacteria</taxon>
        <taxon>Bacillati</taxon>
        <taxon>Bacillota</taxon>
        <taxon>Bacilli</taxon>
        <taxon>Bacillales</taxon>
        <taxon>Bacillaceae</taxon>
        <taxon>Lederbergia</taxon>
    </lineage>
</organism>
<sequence length="200" mass="22067">MKRISLQAMIEASIFAAMALVLDLLPSIKPTPSISISFAMVPIFIVAFRWGIKTAFISGLLWGLLQIAIGDYYIVTPLQGFIEYFIAFSFIGFAGLLAPAVKKLASEGKKALMICTITIGVLLGSLARYFWHFIAGVIFFAKYAYEAGKTPIVFSFIMNGTTMIFSFLLCTIVICIVMSIRPELIKTNKRDISLHKSKAS</sequence>
<dbReference type="GO" id="GO:0005886">
    <property type="term" value="C:plasma membrane"/>
    <property type="evidence" value="ECO:0007669"/>
    <property type="project" value="InterPro"/>
</dbReference>